<evidence type="ECO:0000256" key="3">
    <source>
        <dbReference type="ARBA" id="ARBA00012513"/>
    </source>
</evidence>
<evidence type="ECO:0000256" key="7">
    <source>
        <dbReference type="ARBA" id="ARBA00022741"/>
    </source>
</evidence>
<evidence type="ECO:0000256" key="10">
    <source>
        <dbReference type="ARBA" id="ARBA00022842"/>
    </source>
</evidence>
<reference evidence="14" key="1">
    <citation type="submission" date="2022-09" db="EMBL/GenBank/DDBJ databases">
        <title>Haloadaptaus new haloarchaeum isolated from saline soil.</title>
        <authorList>
            <person name="Duran-Viseras A."/>
            <person name="Sanchez-Porro C."/>
            <person name="Ventosa A."/>
        </authorList>
    </citation>
    <scope>NUCLEOTIDE SEQUENCE</scope>
    <source>
        <strain evidence="14">F3-133</strain>
    </source>
</reference>
<dbReference type="AlphaFoldDB" id="A0A9Q4GGZ7"/>
<dbReference type="InterPro" id="IPR018934">
    <property type="entry name" value="RIO_dom"/>
</dbReference>
<dbReference type="RefSeq" id="WP_266086015.1">
    <property type="nucleotide sequence ID" value="NZ_RKLV01000002.1"/>
</dbReference>
<evidence type="ECO:0000256" key="2">
    <source>
        <dbReference type="ARBA" id="ARBA00009196"/>
    </source>
</evidence>
<dbReference type="EMBL" id="RKLV01000002">
    <property type="protein sequence ID" value="MCX2818270.1"/>
    <property type="molecule type" value="Genomic_DNA"/>
</dbReference>
<dbReference type="InterPro" id="IPR036388">
    <property type="entry name" value="WH-like_DNA-bd_sf"/>
</dbReference>
<comment type="catalytic activity">
    <reaction evidence="11">
        <text>L-threonyl-[protein] + ATP = O-phospho-L-threonyl-[protein] + ADP + H(+)</text>
        <dbReference type="Rhea" id="RHEA:46608"/>
        <dbReference type="Rhea" id="RHEA-COMP:11060"/>
        <dbReference type="Rhea" id="RHEA-COMP:11605"/>
        <dbReference type="ChEBI" id="CHEBI:15378"/>
        <dbReference type="ChEBI" id="CHEBI:30013"/>
        <dbReference type="ChEBI" id="CHEBI:30616"/>
        <dbReference type="ChEBI" id="CHEBI:61977"/>
        <dbReference type="ChEBI" id="CHEBI:456216"/>
        <dbReference type="EC" id="2.7.11.1"/>
    </reaction>
</comment>
<dbReference type="GO" id="GO:0005829">
    <property type="term" value="C:cytosol"/>
    <property type="evidence" value="ECO:0007669"/>
    <property type="project" value="TreeGrafter"/>
</dbReference>
<dbReference type="PANTHER" id="PTHR45852">
    <property type="entry name" value="SER/THR-PROTEIN KINASE RIO2"/>
    <property type="match status" value="1"/>
</dbReference>
<gene>
    <name evidence="14" type="ORF">EGH25_02745</name>
</gene>
<dbReference type="InterPro" id="IPR030484">
    <property type="entry name" value="Rio2"/>
</dbReference>
<dbReference type="Pfam" id="PF09202">
    <property type="entry name" value="Rio2_N"/>
    <property type="match status" value="1"/>
</dbReference>
<sequence length="288" mass="33041">MSETLAESFGRLEDEEFRVLNAVERGMEHNEWVPEEEIPGLARLHPDEAEYHVSRLNDLELVERRDSRYLGYRLVAEGYDVLALNALAETGSVTRLGGNIEVGKESDIYECADADRELVMKLHREGYTQFRDTTRERDYTHDKGHLSWMYTARKAAEAEYETLEELYGDVAVPEPVDQNRHALVMSRFDGVELRRADVDAPRAVLDAVLDELSQAWRTGYVHADMSGYNVLVSPDGIRIIDWPQSVETDHPHARQLLDRDISNLLAHFEKRYDVSLPTKEDAVNRVVQ</sequence>
<dbReference type="GO" id="GO:0030688">
    <property type="term" value="C:preribosome, small subunit precursor"/>
    <property type="evidence" value="ECO:0007669"/>
    <property type="project" value="TreeGrafter"/>
</dbReference>
<evidence type="ECO:0000256" key="8">
    <source>
        <dbReference type="ARBA" id="ARBA00022777"/>
    </source>
</evidence>
<dbReference type="InterPro" id="IPR015285">
    <property type="entry name" value="RIO2_wHTH_N"/>
</dbReference>
<dbReference type="CDD" id="cd05144">
    <property type="entry name" value="RIO2_C"/>
    <property type="match status" value="1"/>
</dbReference>
<dbReference type="Proteomes" id="UP001149411">
    <property type="component" value="Unassembled WGS sequence"/>
</dbReference>
<keyword evidence="10" id="KW-0460">Magnesium</keyword>
<dbReference type="GO" id="GO:0004674">
    <property type="term" value="F:protein serine/threonine kinase activity"/>
    <property type="evidence" value="ECO:0007669"/>
    <property type="project" value="UniProtKB-KW"/>
</dbReference>
<evidence type="ECO:0000313" key="14">
    <source>
        <dbReference type="EMBL" id="MCX2818270.1"/>
    </source>
</evidence>
<comment type="catalytic activity">
    <reaction evidence="12">
        <text>L-seryl-[protein] + ATP = O-phospho-L-seryl-[protein] + ADP + H(+)</text>
        <dbReference type="Rhea" id="RHEA:17989"/>
        <dbReference type="Rhea" id="RHEA-COMP:9863"/>
        <dbReference type="Rhea" id="RHEA-COMP:11604"/>
        <dbReference type="ChEBI" id="CHEBI:15378"/>
        <dbReference type="ChEBI" id="CHEBI:29999"/>
        <dbReference type="ChEBI" id="CHEBI:30616"/>
        <dbReference type="ChEBI" id="CHEBI:83421"/>
        <dbReference type="ChEBI" id="CHEBI:456216"/>
        <dbReference type="EC" id="2.7.11.1"/>
    </reaction>
</comment>
<comment type="cofactor">
    <cofactor evidence="1">
        <name>Mg(2+)</name>
        <dbReference type="ChEBI" id="CHEBI:18420"/>
    </cofactor>
</comment>
<feature type="domain" description="RIO kinase" evidence="13">
    <location>
        <begin position="63"/>
        <end position="288"/>
    </location>
</feature>
<evidence type="ECO:0000256" key="11">
    <source>
        <dbReference type="ARBA" id="ARBA00047899"/>
    </source>
</evidence>
<protein>
    <recommendedName>
        <fullName evidence="3">non-specific serine/threonine protein kinase</fullName>
        <ecNumber evidence="3">2.7.11.1</ecNumber>
    </recommendedName>
</protein>
<dbReference type="PANTHER" id="PTHR45852:SF1">
    <property type="entry name" value="SERINE_THREONINE-PROTEIN KINASE RIO2"/>
    <property type="match status" value="1"/>
</dbReference>
<comment type="caution">
    <text evidence="14">The sequence shown here is derived from an EMBL/GenBank/DDBJ whole genome shotgun (WGS) entry which is preliminary data.</text>
</comment>
<dbReference type="GO" id="GO:0046872">
    <property type="term" value="F:metal ion binding"/>
    <property type="evidence" value="ECO:0007669"/>
    <property type="project" value="UniProtKB-KW"/>
</dbReference>
<dbReference type="GO" id="GO:0030490">
    <property type="term" value="P:maturation of SSU-rRNA"/>
    <property type="evidence" value="ECO:0007669"/>
    <property type="project" value="TreeGrafter"/>
</dbReference>
<dbReference type="InterPro" id="IPR000687">
    <property type="entry name" value="RIO_kinase"/>
</dbReference>
<dbReference type="Gene3D" id="1.10.510.10">
    <property type="entry name" value="Transferase(Phosphotransferase) domain 1"/>
    <property type="match status" value="1"/>
</dbReference>
<dbReference type="Gene3D" id="3.30.200.20">
    <property type="entry name" value="Phosphorylase Kinase, domain 1"/>
    <property type="match status" value="1"/>
</dbReference>
<evidence type="ECO:0000256" key="6">
    <source>
        <dbReference type="ARBA" id="ARBA00022723"/>
    </source>
</evidence>
<keyword evidence="8" id="KW-0418">Kinase</keyword>
<dbReference type="Gene3D" id="1.10.10.10">
    <property type="entry name" value="Winged helix-like DNA-binding domain superfamily/Winged helix DNA-binding domain"/>
    <property type="match status" value="1"/>
</dbReference>
<dbReference type="InterPro" id="IPR011009">
    <property type="entry name" value="Kinase-like_dom_sf"/>
</dbReference>
<dbReference type="FunFam" id="1.10.10.10:FF:000647">
    <property type="entry name" value="Serine/threonine protein kinase"/>
    <property type="match status" value="1"/>
</dbReference>
<evidence type="ECO:0000259" key="13">
    <source>
        <dbReference type="SMART" id="SM00090"/>
    </source>
</evidence>
<proteinExistence type="inferred from homology"/>
<name>A0A9Q4GGZ7_9EURY</name>
<keyword evidence="15" id="KW-1185">Reference proteome</keyword>
<keyword evidence="4" id="KW-0723">Serine/threonine-protein kinase</keyword>
<organism evidence="14 15">
    <name type="scientific">Halorutilus salinus</name>
    <dbReference type="NCBI Taxonomy" id="2487751"/>
    <lineage>
        <taxon>Archaea</taxon>
        <taxon>Methanobacteriati</taxon>
        <taxon>Methanobacteriota</taxon>
        <taxon>Stenosarchaea group</taxon>
        <taxon>Halobacteria</taxon>
        <taxon>Halorutilales</taxon>
        <taxon>Halorutilaceae</taxon>
        <taxon>Halorutilus</taxon>
    </lineage>
</organism>
<accession>A0A9Q4GGZ7</accession>
<evidence type="ECO:0000256" key="12">
    <source>
        <dbReference type="ARBA" id="ARBA00048679"/>
    </source>
</evidence>
<comment type="similarity">
    <text evidence="2">Belongs to the protein kinase superfamily. RIO-type Ser/Thr kinase family.</text>
</comment>
<keyword evidence="9" id="KW-0067">ATP-binding</keyword>
<dbReference type="Pfam" id="PF01163">
    <property type="entry name" value="RIO1"/>
    <property type="match status" value="1"/>
</dbReference>
<keyword evidence="7" id="KW-0547">Nucleotide-binding</keyword>
<evidence type="ECO:0000256" key="1">
    <source>
        <dbReference type="ARBA" id="ARBA00001946"/>
    </source>
</evidence>
<dbReference type="SUPFAM" id="SSF46785">
    <property type="entry name" value="Winged helix' DNA-binding domain"/>
    <property type="match status" value="1"/>
</dbReference>
<dbReference type="InterPro" id="IPR036390">
    <property type="entry name" value="WH_DNA-bd_sf"/>
</dbReference>
<evidence type="ECO:0000256" key="5">
    <source>
        <dbReference type="ARBA" id="ARBA00022679"/>
    </source>
</evidence>
<evidence type="ECO:0000256" key="4">
    <source>
        <dbReference type="ARBA" id="ARBA00022527"/>
    </source>
</evidence>
<evidence type="ECO:0000256" key="9">
    <source>
        <dbReference type="ARBA" id="ARBA00022840"/>
    </source>
</evidence>
<dbReference type="EC" id="2.7.11.1" evidence="3"/>
<evidence type="ECO:0000313" key="15">
    <source>
        <dbReference type="Proteomes" id="UP001149411"/>
    </source>
</evidence>
<dbReference type="SUPFAM" id="SSF56112">
    <property type="entry name" value="Protein kinase-like (PK-like)"/>
    <property type="match status" value="1"/>
</dbReference>
<keyword evidence="5" id="KW-0808">Transferase</keyword>
<dbReference type="GO" id="GO:0005524">
    <property type="term" value="F:ATP binding"/>
    <property type="evidence" value="ECO:0007669"/>
    <property type="project" value="UniProtKB-KW"/>
</dbReference>
<dbReference type="SMART" id="SM00090">
    <property type="entry name" value="RIO"/>
    <property type="match status" value="1"/>
</dbReference>
<keyword evidence="6" id="KW-0479">Metal-binding</keyword>
<dbReference type="FunFam" id="3.30.200.20:FF:000052">
    <property type="entry name" value="Serine/threonine-protein kinase RIO2"/>
    <property type="match status" value="1"/>
</dbReference>